<proteinExistence type="predicted"/>
<dbReference type="AlphaFoldDB" id="A0A0A9D0I3"/>
<protein>
    <submittedName>
        <fullName evidence="1">Uncharacterized protein</fullName>
    </submittedName>
</protein>
<dbReference type="EMBL" id="GBRH01217712">
    <property type="protein sequence ID" value="JAD80183.1"/>
    <property type="molecule type" value="Transcribed_RNA"/>
</dbReference>
<evidence type="ECO:0000313" key="1">
    <source>
        <dbReference type="EMBL" id="JAD80183.1"/>
    </source>
</evidence>
<organism evidence="1">
    <name type="scientific">Arundo donax</name>
    <name type="common">Giant reed</name>
    <name type="synonym">Donax arundinaceus</name>
    <dbReference type="NCBI Taxonomy" id="35708"/>
    <lineage>
        <taxon>Eukaryota</taxon>
        <taxon>Viridiplantae</taxon>
        <taxon>Streptophyta</taxon>
        <taxon>Embryophyta</taxon>
        <taxon>Tracheophyta</taxon>
        <taxon>Spermatophyta</taxon>
        <taxon>Magnoliopsida</taxon>
        <taxon>Liliopsida</taxon>
        <taxon>Poales</taxon>
        <taxon>Poaceae</taxon>
        <taxon>PACMAD clade</taxon>
        <taxon>Arundinoideae</taxon>
        <taxon>Arundineae</taxon>
        <taxon>Arundo</taxon>
    </lineage>
</organism>
<name>A0A0A9D0I3_ARUDO</name>
<reference evidence="1" key="1">
    <citation type="submission" date="2014-09" db="EMBL/GenBank/DDBJ databases">
        <authorList>
            <person name="Magalhaes I.L.F."/>
            <person name="Oliveira U."/>
            <person name="Santos F.R."/>
            <person name="Vidigal T.H.D.A."/>
            <person name="Brescovit A.D."/>
            <person name="Santos A.J."/>
        </authorList>
    </citation>
    <scope>NUCLEOTIDE SEQUENCE</scope>
    <source>
        <tissue evidence="1">Shoot tissue taken approximately 20 cm above the soil surface</tissue>
    </source>
</reference>
<reference evidence="1" key="2">
    <citation type="journal article" date="2015" name="Data Brief">
        <title>Shoot transcriptome of the giant reed, Arundo donax.</title>
        <authorList>
            <person name="Barrero R.A."/>
            <person name="Guerrero F.D."/>
            <person name="Moolhuijzen P."/>
            <person name="Goolsby J.A."/>
            <person name="Tidwell J."/>
            <person name="Bellgard S.E."/>
            <person name="Bellgard M.I."/>
        </authorList>
    </citation>
    <scope>NUCLEOTIDE SEQUENCE</scope>
    <source>
        <tissue evidence="1">Shoot tissue taken approximately 20 cm above the soil surface</tissue>
    </source>
</reference>
<accession>A0A0A9D0I3</accession>
<sequence>MLPRICVAGGSALSTRAARQSIRQVLISRTPGGTRHHSRSKRHRLLLLSSNPIAPWIELPTTQASKICEFSSVGVELLRGRRPPHGDGRAARCEA</sequence>